<comment type="caution">
    <text evidence="2">The sequence shown here is derived from an EMBL/GenBank/DDBJ whole genome shotgun (WGS) entry which is preliminary data.</text>
</comment>
<keyword evidence="1" id="KW-0472">Membrane</keyword>
<evidence type="ECO:0000256" key="1">
    <source>
        <dbReference type="SAM" id="Phobius"/>
    </source>
</evidence>
<name>A0ABU7BJJ3_9TELE</name>
<reference evidence="2 3" key="1">
    <citation type="submission" date="2021-07" db="EMBL/GenBank/DDBJ databases">
        <authorList>
            <person name="Palmer J.M."/>
        </authorList>
    </citation>
    <scope>NUCLEOTIDE SEQUENCE [LARGE SCALE GENOMIC DNA]</scope>
    <source>
        <strain evidence="2 3">AT_MEX2019</strain>
        <tissue evidence="2">Muscle</tissue>
    </source>
</reference>
<proteinExistence type="predicted"/>
<evidence type="ECO:0000313" key="3">
    <source>
        <dbReference type="Proteomes" id="UP001345963"/>
    </source>
</evidence>
<dbReference type="Proteomes" id="UP001345963">
    <property type="component" value="Unassembled WGS sequence"/>
</dbReference>
<keyword evidence="1" id="KW-0812">Transmembrane</keyword>
<sequence>MNAGKITLDAYTLGLRVSACMVVFEHGNTWSVMNRGDLTLHPCDLSKQMSTFNPSPPLSPQTAFVYSQNTEKTPQNSLWITLLVIVQQHFFLLRSFILIIHFCTD</sequence>
<dbReference type="EMBL" id="JAHUTI010059116">
    <property type="protein sequence ID" value="MED6250616.1"/>
    <property type="molecule type" value="Genomic_DNA"/>
</dbReference>
<evidence type="ECO:0000313" key="2">
    <source>
        <dbReference type="EMBL" id="MED6250616.1"/>
    </source>
</evidence>
<gene>
    <name evidence="2" type="ORF">ATANTOWER_000791</name>
</gene>
<keyword evidence="3" id="KW-1185">Reference proteome</keyword>
<feature type="transmembrane region" description="Helical" evidence="1">
    <location>
        <begin position="78"/>
        <end position="102"/>
    </location>
</feature>
<organism evidence="2 3">
    <name type="scientific">Ataeniobius toweri</name>
    <dbReference type="NCBI Taxonomy" id="208326"/>
    <lineage>
        <taxon>Eukaryota</taxon>
        <taxon>Metazoa</taxon>
        <taxon>Chordata</taxon>
        <taxon>Craniata</taxon>
        <taxon>Vertebrata</taxon>
        <taxon>Euteleostomi</taxon>
        <taxon>Actinopterygii</taxon>
        <taxon>Neopterygii</taxon>
        <taxon>Teleostei</taxon>
        <taxon>Neoteleostei</taxon>
        <taxon>Acanthomorphata</taxon>
        <taxon>Ovalentaria</taxon>
        <taxon>Atherinomorphae</taxon>
        <taxon>Cyprinodontiformes</taxon>
        <taxon>Goodeidae</taxon>
        <taxon>Ataeniobius</taxon>
    </lineage>
</organism>
<keyword evidence="1" id="KW-1133">Transmembrane helix</keyword>
<accession>A0ABU7BJJ3</accession>
<protein>
    <submittedName>
        <fullName evidence="2">Uncharacterized protein</fullName>
    </submittedName>
</protein>